<evidence type="ECO:0000256" key="6">
    <source>
        <dbReference type="ARBA" id="ARBA00023136"/>
    </source>
</evidence>
<dbReference type="AlphaFoldDB" id="A0AAU7BRX0"/>
<evidence type="ECO:0000256" key="8">
    <source>
        <dbReference type="SAM" id="Coils"/>
    </source>
</evidence>
<keyword evidence="6" id="KW-0472">Membrane</keyword>
<protein>
    <submittedName>
        <fullName evidence="9">TolC family protein</fullName>
    </submittedName>
</protein>
<keyword evidence="5" id="KW-0812">Transmembrane</keyword>
<dbReference type="InterPro" id="IPR051906">
    <property type="entry name" value="TolC-like"/>
</dbReference>
<gene>
    <name evidence="9" type="ORF">ABGB03_13345</name>
</gene>
<evidence type="ECO:0000256" key="2">
    <source>
        <dbReference type="ARBA" id="ARBA00007613"/>
    </source>
</evidence>
<keyword evidence="7" id="KW-0998">Cell outer membrane</keyword>
<dbReference type="Gene3D" id="1.20.1600.10">
    <property type="entry name" value="Outer membrane efflux proteins (OEP)"/>
    <property type="match status" value="1"/>
</dbReference>
<proteinExistence type="inferred from homology"/>
<feature type="coiled-coil region" evidence="8">
    <location>
        <begin position="165"/>
        <end position="216"/>
    </location>
</feature>
<dbReference type="GO" id="GO:0015562">
    <property type="term" value="F:efflux transmembrane transporter activity"/>
    <property type="evidence" value="ECO:0007669"/>
    <property type="project" value="InterPro"/>
</dbReference>
<dbReference type="GO" id="GO:0009279">
    <property type="term" value="C:cell outer membrane"/>
    <property type="evidence" value="ECO:0007669"/>
    <property type="project" value="UniProtKB-SubCell"/>
</dbReference>
<evidence type="ECO:0000256" key="7">
    <source>
        <dbReference type="ARBA" id="ARBA00023237"/>
    </source>
</evidence>
<name>A0AAU7BRX0_9FLAO</name>
<comment type="subcellular location">
    <subcellularLocation>
        <location evidence="1">Cell outer membrane</location>
    </subcellularLocation>
</comment>
<comment type="similarity">
    <text evidence="2">Belongs to the outer membrane factor (OMF) (TC 1.B.17) family.</text>
</comment>
<organism evidence="9">
    <name type="scientific">Pontimicrobium sp. SW4</name>
    <dbReference type="NCBI Taxonomy" id="3153519"/>
    <lineage>
        <taxon>Bacteria</taxon>
        <taxon>Pseudomonadati</taxon>
        <taxon>Bacteroidota</taxon>
        <taxon>Flavobacteriia</taxon>
        <taxon>Flavobacteriales</taxon>
        <taxon>Flavobacteriaceae</taxon>
        <taxon>Pontimicrobium</taxon>
    </lineage>
</organism>
<evidence type="ECO:0000256" key="5">
    <source>
        <dbReference type="ARBA" id="ARBA00022692"/>
    </source>
</evidence>
<feature type="coiled-coil region" evidence="8">
    <location>
        <begin position="337"/>
        <end position="385"/>
    </location>
</feature>
<evidence type="ECO:0000256" key="4">
    <source>
        <dbReference type="ARBA" id="ARBA00022452"/>
    </source>
</evidence>
<keyword evidence="3" id="KW-0813">Transport</keyword>
<evidence type="ECO:0000256" key="1">
    <source>
        <dbReference type="ARBA" id="ARBA00004442"/>
    </source>
</evidence>
<dbReference type="SUPFAM" id="SSF56954">
    <property type="entry name" value="Outer membrane efflux proteins (OEP)"/>
    <property type="match status" value="1"/>
</dbReference>
<keyword evidence="8" id="KW-0175">Coiled coil</keyword>
<reference evidence="9" key="1">
    <citation type="submission" date="2024-05" db="EMBL/GenBank/DDBJ databases">
        <title>Pontimicrobium maritimus sp. nov., isolated form sea water.</title>
        <authorList>
            <person name="Muhammad N."/>
            <person name="Vuong T.Q."/>
            <person name="Han H.L."/>
            <person name="Kim S.-G."/>
        </authorList>
    </citation>
    <scope>NUCLEOTIDE SEQUENCE</scope>
    <source>
        <strain evidence="9">SW4</strain>
    </source>
</reference>
<evidence type="ECO:0000313" key="9">
    <source>
        <dbReference type="EMBL" id="XBG60841.1"/>
    </source>
</evidence>
<dbReference type="GO" id="GO:1990281">
    <property type="term" value="C:efflux pump complex"/>
    <property type="evidence" value="ECO:0007669"/>
    <property type="project" value="TreeGrafter"/>
</dbReference>
<dbReference type="GO" id="GO:0015288">
    <property type="term" value="F:porin activity"/>
    <property type="evidence" value="ECO:0007669"/>
    <property type="project" value="TreeGrafter"/>
</dbReference>
<dbReference type="RefSeq" id="WP_347923070.1">
    <property type="nucleotide sequence ID" value="NZ_CP157199.1"/>
</dbReference>
<dbReference type="PANTHER" id="PTHR30026">
    <property type="entry name" value="OUTER MEMBRANE PROTEIN TOLC"/>
    <property type="match status" value="1"/>
</dbReference>
<evidence type="ECO:0000256" key="3">
    <source>
        <dbReference type="ARBA" id="ARBA00022448"/>
    </source>
</evidence>
<keyword evidence="4" id="KW-1134">Transmembrane beta strand</keyword>
<dbReference type="Pfam" id="PF02321">
    <property type="entry name" value="OEP"/>
    <property type="match status" value="2"/>
</dbReference>
<dbReference type="PANTHER" id="PTHR30026:SF20">
    <property type="entry name" value="OUTER MEMBRANE PROTEIN TOLC"/>
    <property type="match status" value="1"/>
</dbReference>
<sequence length="448" mass="50182">MKKTILTIFSLAIYVGGFSQEIPQTLSLQQAIDYALENNRTAKNAQRDIEAAKQQKWETIASGLPQISASIDYNHWLKQQISLIPAEFFGGNPGEFTEVAFGTKKTMNATATLNQKIFDGSYLVGLQSAKVFLEISKNAKEKTDLEVRKAVINAYGNVLLSEESVNILERNIAVLEKNLNETTKIYENGLGEEESVEQLQITLSSIKSNLSNTERLKTLAYKMLNITLGIDLDANIKLTDNLSSLTSENMVVSLLDANENIEQTIDYKIAENDKVSKELLLKLEKSKALPTLNAFINGGYSGNNDKFQFLKNSQEWFGSSLLGVSMNIPIFSSGMRNAATQRAKINLEKAKDDLTETEQKLKLQIETAKSEYKFAIEDYKNKKNNLGLAERIEKKNEIKFFEGISSSFELRQAQTQLYTAQQELLQAMLDVINKKAALETVLNEIPKN</sequence>
<dbReference type="InterPro" id="IPR003423">
    <property type="entry name" value="OMP_efflux"/>
</dbReference>
<dbReference type="EMBL" id="CP157199">
    <property type="protein sequence ID" value="XBG60841.1"/>
    <property type="molecule type" value="Genomic_DNA"/>
</dbReference>
<accession>A0AAU7BRX0</accession>